<feature type="compositionally biased region" description="Polar residues" evidence="1">
    <location>
        <begin position="1"/>
        <end position="16"/>
    </location>
</feature>
<organism evidence="2 3">
    <name type="scientific">Parascaris univalens</name>
    <name type="common">Nematode worm</name>
    <dbReference type="NCBI Taxonomy" id="6257"/>
    <lineage>
        <taxon>Eukaryota</taxon>
        <taxon>Metazoa</taxon>
        <taxon>Ecdysozoa</taxon>
        <taxon>Nematoda</taxon>
        <taxon>Chromadorea</taxon>
        <taxon>Rhabditida</taxon>
        <taxon>Spirurina</taxon>
        <taxon>Ascaridomorpha</taxon>
        <taxon>Ascaridoidea</taxon>
        <taxon>Ascarididae</taxon>
        <taxon>Parascaris</taxon>
    </lineage>
</organism>
<keyword evidence="2" id="KW-1185">Reference proteome</keyword>
<sequence>SSMSRVSRSTGPNIQRTLEVDPPLLLQQTTGAAIVRSPPHYTKFQSTYSKTPAASMPELLPPQVRRGSETCV</sequence>
<dbReference type="AlphaFoldDB" id="A0A915A9C2"/>
<feature type="region of interest" description="Disordered" evidence="1">
    <location>
        <begin position="43"/>
        <end position="72"/>
    </location>
</feature>
<dbReference type="Proteomes" id="UP000887569">
    <property type="component" value="Unplaced"/>
</dbReference>
<accession>A0A915A9C2</accession>
<feature type="compositionally biased region" description="Polar residues" evidence="1">
    <location>
        <begin position="43"/>
        <end position="52"/>
    </location>
</feature>
<evidence type="ECO:0000313" key="2">
    <source>
        <dbReference type="Proteomes" id="UP000887569"/>
    </source>
</evidence>
<reference evidence="3" key="1">
    <citation type="submission" date="2022-11" db="UniProtKB">
        <authorList>
            <consortium name="WormBaseParasite"/>
        </authorList>
    </citation>
    <scope>IDENTIFICATION</scope>
</reference>
<evidence type="ECO:0000313" key="3">
    <source>
        <dbReference type="WBParaSite" id="PgR003_g126_t01"/>
    </source>
</evidence>
<evidence type="ECO:0000256" key="1">
    <source>
        <dbReference type="SAM" id="MobiDB-lite"/>
    </source>
</evidence>
<proteinExistence type="predicted"/>
<dbReference type="WBParaSite" id="PgR003_g126_t01">
    <property type="protein sequence ID" value="PgR003_g126_t01"/>
    <property type="gene ID" value="PgR003_g126"/>
</dbReference>
<protein>
    <submittedName>
        <fullName evidence="3">Clc-like protein 2</fullName>
    </submittedName>
</protein>
<name>A0A915A9C2_PARUN</name>
<feature type="region of interest" description="Disordered" evidence="1">
    <location>
        <begin position="1"/>
        <end position="22"/>
    </location>
</feature>